<dbReference type="Gene3D" id="3.10.10.10">
    <property type="entry name" value="HIV Type 1 Reverse Transcriptase, subunit A, domain 1"/>
    <property type="match status" value="1"/>
</dbReference>
<dbReference type="Pfam" id="PF00385">
    <property type="entry name" value="Chromo"/>
    <property type="match status" value="1"/>
</dbReference>
<evidence type="ECO:0000259" key="18">
    <source>
        <dbReference type="PROSITE" id="PS50994"/>
    </source>
</evidence>
<dbReference type="GO" id="GO:0004519">
    <property type="term" value="F:endonuclease activity"/>
    <property type="evidence" value="ECO:0007669"/>
    <property type="project" value="UniProtKB-KW"/>
</dbReference>
<dbReference type="PANTHER" id="PTHR37984:SF5">
    <property type="entry name" value="PROTEIN NYNRIN-LIKE"/>
    <property type="match status" value="1"/>
</dbReference>
<evidence type="ECO:0000256" key="11">
    <source>
        <dbReference type="ARBA" id="ARBA00022918"/>
    </source>
</evidence>
<evidence type="ECO:0000256" key="12">
    <source>
        <dbReference type="ARBA" id="ARBA00022932"/>
    </source>
</evidence>
<dbReference type="FunFam" id="3.30.420.10:FF:000032">
    <property type="entry name" value="Retrovirus-related Pol polyprotein from transposon 297-like Protein"/>
    <property type="match status" value="1"/>
</dbReference>
<dbReference type="InterPro" id="IPR023780">
    <property type="entry name" value="Chromo_domain"/>
</dbReference>
<dbReference type="GO" id="GO:0015074">
    <property type="term" value="P:DNA integration"/>
    <property type="evidence" value="ECO:0007669"/>
    <property type="project" value="UniProtKB-KW"/>
</dbReference>
<dbReference type="GO" id="GO:0006310">
    <property type="term" value="P:DNA recombination"/>
    <property type="evidence" value="ECO:0007669"/>
    <property type="project" value="UniProtKB-KW"/>
</dbReference>
<dbReference type="InterPro" id="IPR043502">
    <property type="entry name" value="DNA/RNA_pol_sf"/>
</dbReference>
<dbReference type="PANTHER" id="PTHR37984">
    <property type="entry name" value="PROTEIN CBG26694"/>
    <property type="match status" value="1"/>
</dbReference>
<dbReference type="InterPro" id="IPR036397">
    <property type="entry name" value="RNaseH_sf"/>
</dbReference>
<keyword evidence="20" id="KW-1185">Reference proteome</keyword>
<dbReference type="PROSITE" id="PS50878">
    <property type="entry name" value="RT_POL"/>
    <property type="match status" value="1"/>
</dbReference>
<keyword evidence="14" id="KW-0233">DNA recombination</keyword>
<evidence type="ECO:0000256" key="9">
    <source>
        <dbReference type="ARBA" id="ARBA00022842"/>
    </source>
</evidence>
<dbReference type="GO" id="GO:0004190">
    <property type="term" value="F:aspartic-type endopeptidase activity"/>
    <property type="evidence" value="ECO:0007669"/>
    <property type="project" value="UniProtKB-KW"/>
</dbReference>
<dbReference type="Gene3D" id="1.10.340.70">
    <property type="match status" value="1"/>
</dbReference>
<keyword evidence="8" id="KW-0378">Hydrolase</keyword>
<keyword evidence="4" id="KW-0540">Nuclease</keyword>
<dbReference type="GO" id="GO:0006508">
    <property type="term" value="P:proteolysis"/>
    <property type="evidence" value="ECO:0007669"/>
    <property type="project" value="UniProtKB-KW"/>
</dbReference>
<keyword evidence="9" id="KW-0460">Magnesium</keyword>
<dbReference type="Pfam" id="PF00078">
    <property type="entry name" value="RVT_1"/>
    <property type="match status" value="1"/>
</dbReference>
<dbReference type="PROSITE" id="PS50994">
    <property type="entry name" value="INTEGRASE"/>
    <property type="match status" value="1"/>
</dbReference>
<evidence type="ECO:0000256" key="14">
    <source>
        <dbReference type="ARBA" id="ARBA00023172"/>
    </source>
</evidence>
<dbReference type="InterPro" id="IPR000477">
    <property type="entry name" value="RT_dom"/>
</dbReference>
<dbReference type="SUPFAM" id="SSF54160">
    <property type="entry name" value="Chromo domain-like"/>
    <property type="match status" value="1"/>
</dbReference>
<proteinExistence type="predicted"/>
<name>A0A8J4BF37_9CHLO</name>
<dbReference type="SMART" id="SM00298">
    <property type="entry name" value="CHROMO"/>
    <property type="match status" value="1"/>
</dbReference>
<feature type="compositionally biased region" description="Low complexity" evidence="15">
    <location>
        <begin position="644"/>
        <end position="673"/>
    </location>
</feature>
<feature type="non-terminal residue" evidence="19">
    <location>
        <position position="1"/>
    </location>
</feature>
<dbReference type="Pfam" id="PF24626">
    <property type="entry name" value="SH3_Tf2-1"/>
    <property type="match status" value="1"/>
</dbReference>
<dbReference type="InterPro" id="IPR016197">
    <property type="entry name" value="Chromo-like_dom_sf"/>
</dbReference>
<dbReference type="GO" id="GO:0003887">
    <property type="term" value="F:DNA-directed DNA polymerase activity"/>
    <property type="evidence" value="ECO:0007669"/>
    <property type="project" value="UniProtKB-KW"/>
</dbReference>
<evidence type="ECO:0000256" key="4">
    <source>
        <dbReference type="ARBA" id="ARBA00022722"/>
    </source>
</evidence>
<feature type="domain" description="Integrase catalytic" evidence="18">
    <location>
        <begin position="799"/>
        <end position="959"/>
    </location>
</feature>
<evidence type="ECO:0000256" key="5">
    <source>
        <dbReference type="ARBA" id="ARBA00022723"/>
    </source>
</evidence>
<dbReference type="InterPro" id="IPR001584">
    <property type="entry name" value="Integrase_cat-core"/>
</dbReference>
<keyword evidence="7" id="KW-0255">Endonuclease</keyword>
<dbReference type="InterPro" id="IPR041588">
    <property type="entry name" value="Integrase_H2C2"/>
</dbReference>
<keyword evidence="1" id="KW-0645">Protease</keyword>
<dbReference type="FunFam" id="1.10.340.70:FF:000001">
    <property type="entry name" value="Retrovirus-related Pol polyprotein from transposon gypsy-like Protein"/>
    <property type="match status" value="1"/>
</dbReference>
<keyword evidence="11" id="KW-0695">RNA-directed DNA polymerase</keyword>
<dbReference type="SUPFAM" id="SSF56672">
    <property type="entry name" value="DNA/RNA polymerases"/>
    <property type="match status" value="1"/>
</dbReference>
<dbReference type="CDD" id="cd00024">
    <property type="entry name" value="CD_CSD"/>
    <property type="match status" value="1"/>
</dbReference>
<protein>
    <recommendedName>
        <fullName evidence="21">Reverse transcriptase</fullName>
    </recommendedName>
</protein>
<keyword evidence="12" id="KW-0239">DNA-directed DNA polymerase</keyword>
<dbReference type="InterPro" id="IPR041373">
    <property type="entry name" value="RT_RNaseH"/>
</dbReference>
<evidence type="ECO:0000256" key="3">
    <source>
        <dbReference type="ARBA" id="ARBA00022695"/>
    </source>
</evidence>
<dbReference type="Pfam" id="PF17921">
    <property type="entry name" value="Integrase_H2C2"/>
    <property type="match status" value="1"/>
</dbReference>
<dbReference type="Proteomes" id="UP000747399">
    <property type="component" value="Unassembled WGS sequence"/>
</dbReference>
<evidence type="ECO:0000256" key="1">
    <source>
        <dbReference type="ARBA" id="ARBA00022670"/>
    </source>
</evidence>
<dbReference type="EMBL" id="BNCO01000027">
    <property type="protein sequence ID" value="GIL57375.1"/>
    <property type="molecule type" value="Genomic_DNA"/>
</dbReference>
<dbReference type="CDD" id="cd01647">
    <property type="entry name" value="RT_LTR"/>
    <property type="match status" value="1"/>
</dbReference>
<dbReference type="Pfam" id="PF17917">
    <property type="entry name" value="RT_RNaseH"/>
    <property type="match status" value="1"/>
</dbReference>
<sequence length="1178" mass="130912">PTSWSHVSLADGGKQVILGQVELRLVVGPLRLSVSPYVLPALTSAASYILGASTLEQYAACIDFSARCLLLRKGTLSYKVPLLSPEGSGREGTPPCVNFAAAAISRREEPEPIGRKAATRLLRRGAHALLVRPKLALNSAAAQASANDPEVEALLKEFQDVFQDVPGLPPMRPVDHTIPLMPGATPISRPMYRLSPLELDEVKRQVTDLLAKDMIRPSTSPFSAPILFVAKKDGSLRMCIDYRGLNAVTVKNHYPLPRVDDLLDKLRGSAYFSSIDLQQGYNQIRIAESDIPKSAFRTPFGHYEYTVLSFGLVNAPATFQAAMNRIFGPYIDRFVVCYLDDILVYSRTREEHLQHLRLVLDVLRREQLYTKLPKCHWLQPQVEYLGHIVSVDGVRMDPRKTAVVRDWPIPTNVQELRKFLGLTNYFRKFIDRYSILAAPLTSLTRKGAFSSVDSWTPECQEAFTAVKQAVGADIVLRFPDDRVSDASIHGTGAVLLQEGKPVAFLSKKFSGAERKYTTGEQELLAVVHALREWRCYLEGRAFVVKTDHKPLTFLQGVPTLNRRQARWMEFMARFNYTWEHCAGKLNVADALSRHPSLHAAILELPLILVMSRRSAAAQQAATQQVGEHAQAALQPAAPPPSAAPQPAVGQPPVAPRPAVAQPPAALKPSAPAPVEAEESHRDLLGRIRAAYSADAWYTDQSNTSGLRFHFGLWTRLDGDRHQVMVPNDDAIRQDLIAKYHSGPLSGHPGVTRLIEQLHRGFWWPRMAKDVANFIQRCSECQRNKSASGKGSGLLQPLPIPAAPWESVSLDFVVALPKTEGGYDAVLVMVDRLTKMVHLAPTTSSCTAERAARLFFDNVVRLHGVPKNVVSDRGPQFGAKFWGALGDALQMRVNLSTAYHPQTDGQTERTNRTLGDVLRNYSGRNPTGWDTYLSAAEFALNNAVNRSTGRSPFFLNYGFHPALPVWRELDIPVPAAKQFAKSFVSRISEAKACLDAAQQRAADYYNKSKKDVSYTRGQLVMLSTKNLRNLSEGPRKLWPRWVGPFRVVRMVGSAAVTLTLPPEMRVHPTFHVSLIKPYHGSDAGDGDATKDVPAGPVTWSSERQPFYSVERILDYRVRRVRAGRRFRNVHEYLVKWAGYSSEHNSWEPQRNFTPDLSPVLQEARERAKAAAGTLRPEGG</sequence>
<dbReference type="FunFam" id="3.30.70.270:FF:000020">
    <property type="entry name" value="Transposon Tf2-6 polyprotein-like Protein"/>
    <property type="match status" value="1"/>
</dbReference>
<evidence type="ECO:0000256" key="6">
    <source>
        <dbReference type="ARBA" id="ARBA00022750"/>
    </source>
</evidence>
<dbReference type="InterPro" id="IPR050951">
    <property type="entry name" value="Retrovirus_Pol_polyprotein"/>
</dbReference>
<reference evidence="19" key="1">
    <citation type="journal article" date="2021" name="Proc. Natl. Acad. Sci. U.S.A.">
        <title>Three genomes in the algal genus Volvox reveal the fate of a haploid sex-determining region after a transition to homothallism.</title>
        <authorList>
            <person name="Yamamoto K."/>
            <person name="Hamaji T."/>
            <person name="Kawai-Toyooka H."/>
            <person name="Matsuzaki R."/>
            <person name="Takahashi F."/>
            <person name="Nishimura Y."/>
            <person name="Kawachi M."/>
            <person name="Noguchi H."/>
            <person name="Minakuchi Y."/>
            <person name="Umen J.G."/>
            <person name="Toyoda A."/>
            <person name="Nozaki H."/>
        </authorList>
    </citation>
    <scope>NUCLEOTIDE SEQUENCE</scope>
    <source>
        <strain evidence="19">NIES-3780</strain>
    </source>
</reference>
<dbReference type="GO" id="GO:0003964">
    <property type="term" value="F:RNA-directed DNA polymerase activity"/>
    <property type="evidence" value="ECO:0007669"/>
    <property type="project" value="UniProtKB-KW"/>
</dbReference>
<dbReference type="Gene3D" id="2.40.50.40">
    <property type="match status" value="1"/>
</dbReference>
<evidence type="ECO:0000256" key="2">
    <source>
        <dbReference type="ARBA" id="ARBA00022679"/>
    </source>
</evidence>
<dbReference type="InterPro" id="IPR043128">
    <property type="entry name" value="Rev_trsase/Diguanyl_cyclase"/>
</dbReference>
<keyword evidence="5" id="KW-0479">Metal-binding</keyword>
<evidence type="ECO:0008006" key="21">
    <source>
        <dbReference type="Google" id="ProtNLM"/>
    </source>
</evidence>
<organism evidence="19 20">
    <name type="scientific">Volvox africanus</name>
    <dbReference type="NCBI Taxonomy" id="51714"/>
    <lineage>
        <taxon>Eukaryota</taxon>
        <taxon>Viridiplantae</taxon>
        <taxon>Chlorophyta</taxon>
        <taxon>core chlorophytes</taxon>
        <taxon>Chlorophyceae</taxon>
        <taxon>CS clade</taxon>
        <taxon>Chlamydomonadales</taxon>
        <taxon>Volvocaceae</taxon>
        <taxon>Volvox</taxon>
    </lineage>
</organism>
<gene>
    <name evidence="19" type="ORF">Vafri_12623</name>
</gene>
<dbReference type="SUPFAM" id="SSF53098">
    <property type="entry name" value="Ribonuclease H-like"/>
    <property type="match status" value="1"/>
</dbReference>
<evidence type="ECO:0000259" key="17">
    <source>
        <dbReference type="PROSITE" id="PS50878"/>
    </source>
</evidence>
<evidence type="ECO:0000259" key="16">
    <source>
        <dbReference type="PROSITE" id="PS50013"/>
    </source>
</evidence>
<dbReference type="GO" id="GO:0046872">
    <property type="term" value="F:metal ion binding"/>
    <property type="evidence" value="ECO:0007669"/>
    <property type="project" value="UniProtKB-KW"/>
</dbReference>
<feature type="domain" description="Reverse transcriptase" evidence="17">
    <location>
        <begin position="210"/>
        <end position="389"/>
    </location>
</feature>
<keyword evidence="3" id="KW-0548">Nucleotidyltransferase</keyword>
<dbReference type="InterPro" id="IPR000953">
    <property type="entry name" value="Chromo/chromo_shadow_dom"/>
</dbReference>
<evidence type="ECO:0000256" key="13">
    <source>
        <dbReference type="ARBA" id="ARBA00023125"/>
    </source>
</evidence>
<accession>A0A8J4BF37</accession>
<dbReference type="GO" id="GO:0003677">
    <property type="term" value="F:DNA binding"/>
    <property type="evidence" value="ECO:0007669"/>
    <property type="project" value="UniProtKB-KW"/>
</dbReference>
<dbReference type="Gene3D" id="3.30.70.270">
    <property type="match status" value="2"/>
</dbReference>
<evidence type="ECO:0000256" key="8">
    <source>
        <dbReference type="ARBA" id="ARBA00022801"/>
    </source>
</evidence>
<keyword evidence="13" id="KW-0238">DNA-binding</keyword>
<dbReference type="Pfam" id="PF00665">
    <property type="entry name" value="rve"/>
    <property type="match status" value="1"/>
</dbReference>
<comment type="caution">
    <text evidence="19">The sequence shown here is derived from an EMBL/GenBank/DDBJ whole genome shotgun (WGS) entry which is preliminary data.</text>
</comment>
<keyword evidence="2" id="KW-0808">Transferase</keyword>
<evidence type="ECO:0000313" key="19">
    <source>
        <dbReference type="EMBL" id="GIL57375.1"/>
    </source>
</evidence>
<evidence type="ECO:0000256" key="15">
    <source>
        <dbReference type="SAM" id="MobiDB-lite"/>
    </source>
</evidence>
<dbReference type="PROSITE" id="PS50013">
    <property type="entry name" value="CHROMO_2"/>
    <property type="match status" value="1"/>
</dbReference>
<feature type="region of interest" description="Disordered" evidence="15">
    <location>
        <begin position="619"/>
        <end position="679"/>
    </location>
</feature>
<dbReference type="CDD" id="cd09274">
    <property type="entry name" value="RNase_HI_RT_Ty3"/>
    <property type="match status" value="1"/>
</dbReference>
<feature type="domain" description="Chromo" evidence="16">
    <location>
        <begin position="1106"/>
        <end position="1174"/>
    </location>
</feature>
<keyword evidence="6" id="KW-0064">Aspartyl protease</keyword>
<keyword evidence="10" id="KW-0229">DNA integration</keyword>
<dbReference type="Gene3D" id="3.30.420.10">
    <property type="entry name" value="Ribonuclease H-like superfamily/Ribonuclease H"/>
    <property type="match status" value="1"/>
</dbReference>
<dbReference type="InterPro" id="IPR056924">
    <property type="entry name" value="SH3_Tf2-1"/>
</dbReference>
<evidence type="ECO:0000256" key="7">
    <source>
        <dbReference type="ARBA" id="ARBA00022759"/>
    </source>
</evidence>
<evidence type="ECO:0000256" key="10">
    <source>
        <dbReference type="ARBA" id="ARBA00022908"/>
    </source>
</evidence>
<evidence type="ECO:0000313" key="20">
    <source>
        <dbReference type="Proteomes" id="UP000747399"/>
    </source>
</evidence>
<feature type="compositionally biased region" description="Low complexity" evidence="15">
    <location>
        <begin position="619"/>
        <end position="635"/>
    </location>
</feature>
<dbReference type="InterPro" id="IPR012337">
    <property type="entry name" value="RNaseH-like_sf"/>
</dbReference>
<dbReference type="AlphaFoldDB" id="A0A8J4BF37"/>